<dbReference type="RefSeq" id="XP_008449156.1">
    <property type="nucleotide sequence ID" value="XM_008450934.1"/>
</dbReference>
<feature type="region of interest" description="Disordered" evidence="2">
    <location>
        <begin position="1"/>
        <end position="137"/>
    </location>
</feature>
<dbReference type="PROSITE" id="PS00028">
    <property type="entry name" value="ZINC_FINGER_C2H2_1"/>
    <property type="match status" value="1"/>
</dbReference>
<keyword evidence="1" id="KW-0479">Metal-binding</keyword>
<evidence type="ECO:0000313" key="5">
    <source>
        <dbReference type="RefSeq" id="XP_008449156.1"/>
    </source>
</evidence>
<evidence type="ECO:0000256" key="2">
    <source>
        <dbReference type="SAM" id="MobiDB-lite"/>
    </source>
</evidence>
<evidence type="ECO:0000313" key="4">
    <source>
        <dbReference type="Proteomes" id="UP001652600"/>
    </source>
</evidence>
<dbReference type="InterPro" id="IPR013087">
    <property type="entry name" value="Znf_C2H2_type"/>
</dbReference>
<proteinExistence type="predicted"/>
<dbReference type="KEGG" id="cmo:103491103"/>
<dbReference type="eggNOG" id="KOG1721">
    <property type="taxonomic scope" value="Eukaryota"/>
</dbReference>
<sequence length="242" mass="25965">MEKNTNTNANTNININIDAVSETSPDQRHGGERSPMAASPLPPARNIDDINNPPTVVIEPSSSTLVAAPESATPGDVRRRQSVDAMFDVGTSSHEHVGGSSDAEAGKKRGRGDGGEQQQQVKAAKKKGELTEVPKGEPRCATCNKVFKSWKALFGHLRSHPERTYRGALPPPTAAELDIRRCQQQLASTLLTVAQQVAATRRGLDIDLNQPSTADDGDSPDNTRDAGFDLNLEPPPESDDEK</sequence>
<dbReference type="OrthoDB" id="6077919at2759"/>
<feature type="domain" description="C2H2-type" evidence="3">
    <location>
        <begin position="138"/>
        <end position="160"/>
    </location>
</feature>
<feature type="compositionally biased region" description="Basic and acidic residues" evidence="2">
    <location>
        <begin position="104"/>
        <end position="114"/>
    </location>
</feature>
<keyword evidence="1" id="KW-0863">Zinc-finger</keyword>
<keyword evidence="1" id="KW-0862">Zinc</keyword>
<dbReference type="InParanoid" id="A0A1S3BLF2"/>
<protein>
    <submittedName>
        <fullName evidence="5">Uncharacterized protein LOC103491103</fullName>
    </submittedName>
</protein>
<accession>A0A1S3BLF2</accession>
<dbReference type="GO" id="GO:0008270">
    <property type="term" value="F:zinc ion binding"/>
    <property type="evidence" value="ECO:0007669"/>
    <property type="project" value="UniProtKB-KW"/>
</dbReference>
<dbReference type="GeneID" id="103491103"/>
<dbReference type="Pfam" id="PF13912">
    <property type="entry name" value="zf-C2H2_6"/>
    <property type="match status" value="1"/>
</dbReference>
<dbReference type="PANTHER" id="PTHR47591">
    <property type="entry name" value="ZINC FINGER PROTEIN ZAT2-RELATED"/>
    <property type="match status" value="1"/>
</dbReference>
<feature type="compositionally biased region" description="Low complexity" evidence="2">
    <location>
        <begin position="1"/>
        <end position="17"/>
    </location>
</feature>
<evidence type="ECO:0000259" key="3">
    <source>
        <dbReference type="PROSITE" id="PS50157"/>
    </source>
</evidence>
<dbReference type="PANTHER" id="PTHR47591:SF13">
    <property type="entry name" value="OS02G0293900 PROTEIN"/>
    <property type="match status" value="1"/>
</dbReference>
<gene>
    <name evidence="5" type="primary">LOC103491103</name>
</gene>
<evidence type="ECO:0000256" key="1">
    <source>
        <dbReference type="PROSITE-ProRule" id="PRU00042"/>
    </source>
</evidence>
<dbReference type="Proteomes" id="UP001652600">
    <property type="component" value="Chromosome 6"/>
</dbReference>
<dbReference type="AlphaFoldDB" id="A0A1S3BLF2"/>
<name>A0A1S3BLF2_CUCME</name>
<keyword evidence="4" id="KW-1185">Reference proteome</keyword>
<feature type="compositionally biased region" description="Basic and acidic residues" evidence="2">
    <location>
        <begin position="126"/>
        <end position="137"/>
    </location>
</feature>
<organism evidence="4 5">
    <name type="scientific">Cucumis melo</name>
    <name type="common">Muskmelon</name>
    <dbReference type="NCBI Taxonomy" id="3656"/>
    <lineage>
        <taxon>Eukaryota</taxon>
        <taxon>Viridiplantae</taxon>
        <taxon>Streptophyta</taxon>
        <taxon>Embryophyta</taxon>
        <taxon>Tracheophyta</taxon>
        <taxon>Spermatophyta</taxon>
        <taxon>Magnoliopsida</taxon>
        <taxon>eudicotyledons</taxon>
        <taxon>Gunneridae</taxon>
        <taxon>Pentapetalae</taxon>
        <taxon>rosids</taxon>
        <taxon>fabids</taxon>
        <taxon>Cucurbitales</taxon>
        <taxon>Cucurbitaceae</taxon>
        <taxon>Benincaseae</taxon>
        <taxon>Cucumis</taxon>
    </lineage>
</organism>
<feature type="region of interest" description="Disordered" evidence="2">
    <location>
        <begin position="202"/>
        <end position="242"/>
    </location>
</feature>
<dbReference type="FunCoup" id="A0A1S3BLF2">
    <property type="interactions" value="13"/>
</dbReference>
<dbReference type="PROSITE" id="PS50157">
    <property type="entry name" value="ZINC_FINGER_C2H2_2"/>
    <property type="match status" value="1"/>
</dbReference>
<reference evidence="5" key="1">
    <citation type="submission" date="2025-08" db="UniProtKB">
        <authorList>
            <consortium name="RefSeq"/>
        </authorList>
    </citation>
    <scope>IDENTIFICATION</scope>
    <source>
        <tissue evidence="5">Stem</tissue>
    </source>
</reference>